<evidence type="ECO:0000313" key="5">
    <source>
        <dbReference type="EMBL" id="MDA0183345.1"/>
    </source>
</evidence>
<dbReference type="PROSITE" id="PS50198">
    <property type="entry name" value="PPIC_PPIASE_2"/>
    <property type="match status" value="1"/>
</dbReference>
<protein>
    <submittedName>
        <fullName evidence="5">Peptidyl-prolyl cis-trans isomerase</fullName>
    </submittedName>
</protein>
<dbReference type="InterPro" id="IPR027304">
    <property type="entry name" value="Trigger_fact/SurA_dom_sf"/>
</dbReference>
<keyword evidence="1" id="KW-0697">Rotamase</keyword>
<dbReference type="Proteomes" id="UP001147653">
    <property type="component" value="Unassembled WGS sequence"/>
</dbReference>
<comment type="caution">
    <text evidence="5">The sequence shown here is derived from an EMBL/GenBank/DDBJ whole genome shotgun (WGS) entry which is preliminary data.</text>
</comment>
<sequence length="377" mass="40835">MIKAARIALSLTAVVGVGATFAACGGVPGNAVATVDGEAIDKKEFTHWMTVAAKSTGQANAAVPDPEADYKKCIAAKRKATPAPAKGQPKVTDDQLKTQCKQEYEQLRSQVMQLLISFQWIQGEAGSLDVKVTDAEVKKSFNEQKKQSFPKEEDYKKFIATSGQTEADILQRVKLDLLSNKIRDKVVKGKDTVSDKAIQDFYNKNKARFAQPEKRDLRVVLTKGKAEADKAKAALDGGDSWTAVAKKYSIDDTSKASGGKLPAQAKGTLDKELDDAVFSAKKGELVGPVKTQYGYYVFTVTNVTAASQQTLAEAKETIKQTLQSQNQQKALDTFVKDFTARWKEKTECSEGYKTSDCKNGPKATPTPSVTGTVPEGS</sequence>
<dbReference type="InterPro" id="IPR050245">
    <property type="entry name" value="PrsA_foldase"/>
</dbReference>
<evidence type="ECO:0000259" key="4">
    <source>
        <dbReference type="PROSITE" id="PS50198"/>
    </source>
</evidence>
<accession>A0A9X3NED5</accession>
<dbReference type="SUPFAM" id="SSF54534">
    <property type="entry name" value="FKBP-like"/>
    <property type="match status" value="1"/>
</dbReference>
<dbReference type="PROSITE" id="PS51257">
    <property type="entry name" value="PROKAR_LIPOPROTEIN"/>
    <property type="match status" value="1"/>
</dbReference>
<dbReference type="InterPro" id="IPR046357">
    <property type="entry name" value="PPIase_dom_sf"/>
</dbReference>
<dbReference type="Gene3D" id="3.10.50.40">
    <property type="match status" value="1"/>
</dbReference>
<dbReference type="GO" id="GO:0003755">
    <property type="term" value="F:peptidyl-prolyl cis-trans isomerase activity"/>
    <property type="evidence" value="ECO:0007669"/>
    <property type="project" value="UniProtKB-KW"/>
</dbReference>
<feature type="compositionally biased region" description="Basic and acidic residues" evidence="2">
    <location>
        <begin position="346"/>
        <end position="356"/>
    </location>
</feature>
<keyword evidence="6" id="KW-1185">Reference proteome</keyword>
<name>A0A9X3NED5_9ACTN</name>
<feature type="chain" id="PRO_5040887218" evidence="3">
    <location>
        <begin position="23"/>
        <end position="377"/>
    </location>
</feature>
<proteinExistence type="predicted"/>
<feature type="region of interest" description="Disordered" evidence="2">
    <location>
        <begin position="346"/>
        <end position="377"/>
    </location>
</feature>
<reference evidence="5" key="1">
    <citation type="submission" date="2022-10" db="EMBL/GenBank/DDBJ databases">
        <title>The WGS of Solirubrobacter phytolaccae KCTC 29190.</title>
        <authorList>
            <person name="Jiang Z."/>
        </authorList>
    </citation>
    <scope>NUCLEOTIDE SEQUENCE</scope>
    <source>
        <strain evidence="5">KCTC 29190</strain>
    </source>
</reference>
<dbReference type="Pfam" id="PF13624">
    <property type="entry name" value="SurA_N_3"/>
    <property type="match status" value="1"/>
</dbReference>
<dbReference type="SUPFAM" id="SSF109998">
    <property type="entry name" value="Triger factor/SurA peptide-binding domain-like"/>
    <property type="match status" value="1"/>
</dbReference>
<gene>
    <name evidence="5" type="ORF">OJ997_23750</name>
</gene>
<evidence type="ECO:0000256" key="3">
    <source>
        <dbReference type="SAM" id="SignalP"/>
    </source>
</evidence>
<evidence type="ECO:0000313" key="6">
    <source>
        <dbReference type="Proteomes" id="UP001147653"/>
    </source>
</evidence>
<dbReference type="Pfam" id="PF13145">
    <property type="entry name" value="Rotamase_2"/>
    <property type="match status" value="1"/>
</dbReference>
<evidence type="ECO:0000256" key="2">
    <source>
        <dbReference type="SAM" id="MobiDB-lite"/>
    </source>
</evidence>
<keyword evidence="1 5" id="KW-0413">Isomerase</keyword>
<feature type="signal peptide" evidence="3">
    <location>
        <begin position="1"/>
        <end position="22"/>
    </location>
</feature>
<dbReference type="PANTHER" id="PTHR47245">
    <property type="entry name" value="PEPTIDYLPROLYL ISOMERASE"/>
    <property type="match status" value="1"/>
</dbReference>
<dbReference type="InterPro" id="IPR000297">
    <property type="entry name" value="PPIase_PpiC"/>
</dbReference>
<dbReference type="Gene3D" id="1.10.4030.10">
    <property type="entry name" value="Porin chaperone SurA, peptide-binding domain"/>
    <property type="match status" value="1"/>
</dbReference>
<dbReference type="AlphaFoldDB" id="A0A9X3NED5"/>
<dbReference type="PANTHER" id="PTHR47245:SF2">
    <property type="entry name" value="PEPTIDYL-PROLYL CIS-TRANS ISOMERASE HP_0175-RELATED"/>
    <property type="match status" value="1"/>
</dbReference>
<evidence type="ECO:0000256" key="1">
    <source>
        <dbReference type="PROSITE-ProRule" id="PRU00278"/>
    </source>
</evidence>
<organism evidence="5 6">
    <name type="scientific">Solirubrobacter phytolaccae</name>
    <dbReference type="NCBI Taxonomy" id="1404360"/>
    <lineage>
        <taxon>Bacteria</taxon>
        <taxon>Bacillati</taxon>
        <taxon>Actinomycetota</taxon>
        <taxon>Thermoleophilia</taxon>
        <taxon>Solirubrobacterales</taxon>
        <taxon>Solirubrobacteraceae</taxon>
        <taxon>Solirubrobacter</taxon>
    </lineage>
</organism>
<keyword evidence="3" id="KW-0732">Signal</keyword>
<dbReference type="EMBL" id="JAPDDP010000051">
    <property type="protein sequence ID" value="MDA0183345.1"/>
    <property type="molecule type" value="Genomic_DNA"/>
</dbReference>
<feature type="domain" description="PpiC" evidence="4">
    <location>
        <begin position="212"/>
        <end position="302"/>
    </location>
</feature>